<dbReference type="EMBL" id="QKWP01000868">
    <property type="protein sequence ID" value="RIB14050.1"/>
    <property type="molecule type" value="Genomic_DNA"/>
</dbReference>
<keyword evidence="3" id="KW-0479">Metal-binding</keyword>
<feature type="domain" description="RZ-type" evidence="7">
    <location>
        <begin position="665"/>
        <end position="743"/>
    </location>
</feature>
<dbReference type="Proteomes" id="UP000266673">
    <property type="component" value="Unassembled WGS sequence"/>
</dbReference>
<gene>
    <name evidence="8" type="ORF">C2G38_2144250</name>
</gene>
<sequence length="1434" mass="167745">MVFNSEDFITLQENALIALLKNDELQMDESEIWDKLILWGKAKTPNSPTDLKEWTNENFTSLRDTLQNCLPHIRYFQITGEDILKKIKPYRNILNENVWDDIMSKFVAPDMPITSLILPPRKRKTEQLPSRQSSIIIPSLVYIMGQIDKFRSLYEEELVMLKEKEENLDDDGELKATIIDDHIEIFFTSIMSADPTLKLPQLIESAELYFKDFLSTYSPTSEDIEFLSWIIGHNIGQQIPNPFRLHVYWWSNSEIVQTELHLSKLCPTAIEAMLKLEFEQTFEKIYELQQNEDNSSLQRSFVNWCLNILSLESPIRLILYEKIFTQEPLPSLSFPTIHHIFLTEYNENNRIFFNLINNPLEILEKSKRLLVIDDILNKKHPDSQISALCCDVIQTQFFSLQDFQELSKYFQKAIEVLVTANVKKLQRISAIALLKVFINNLWNFTSIQKSLKDPIEFEFGNEEKFSINDLNQCLELQNPLIHSLKYYLLKSLRLKGFSINDINRFCEVQQQIMPWLSELVWNDSRLGYNPYWFVKQYERVENATKKMLGCGDSKDLDALLEDILDPTTENSINLRVSFAGIIIMRLYIVRATREWNQSETLLAQKIKPYLNRPQFPQFYKQRMLEFLSNEHAIFALHISIPQNSSPLATYIQALQTCQDDFILACPSDELTVIMNAMMNVENPYAMRITRYQCICGEIYFVGESGHVTHAGRCITCGRLVGGRSFNQPAEGNTRLDANPLTQQRDAKDQRGYIVEEKTTENFYSIRSMSPASYRIIHLFVHAIIGIQTPSEVTSKFIKHDIKDLAAFCSMHINNDWDALKILLDCGDEQLALFLHAILSEMTQQPLQQPARLNTPIERETWEIQFSQKYISPLIKNAMRTATNFSKLLETNMKNVQQKTKAEINETMKLDDQYCENYLPRLWRLVRNANINNFRACYLNNEEHKKAYPFLAIFLRHEDNLQLINCLFPIVKFVQVLSKSLSYRIERQEARTMTFRQFILNESDSDDTGETHRILNKAFANFANSWNKLTPYIERYQCHLLPSMPKMHDNLPVVFGLLEPINESLFLCAVIDFLVQLQNKFLSEVIEIPSKTCQSLKFLEKIDIQNKDEGHNQSIYHLMSITLDNVRPKDIIFYDRNSEIFKFSQFDMRVGHCFEIQYDLHKTEAELALKLVYEKSLIKPNEQGLYLEPFVYHKEMFSRSMTIFNEIKNLIPQERIPKYKKAIFIKTRDGMSAIALENPKEFLSTLETILCFLKRTFGSDRDKLITEYIESWMKLTALKKNISSYKLLLRIGLQLKHIVALYELIEENVNDVVATCIHQKYQETLGYSLQRDILDVVDLESLEQEEQAKSSKNSNIPVKAFATALKRFIIRYLTTSEDIVETEDLIYFLVENESLECWPEWVDKTIIKNKFPSSLRISHTFETYQFIKEKSEMEK</sequence>
<evidence type="ECO:0000256" key="3">
    <source>
        <dbReference type="ARBA" id="ARBA00022723"/>
    </source>
</evidence>
<evidence type="ECO:0000259" key="7">
    <source>
        <dbReference type="PROSITE" id="PS51981"/>
    </source>
</evidence>
<keyword evidence="5" id="KW-0862">Zinc</keyword>
<evidence type="ECO:0000256" key="6">
    <source>
        <dbReference type="ARBA" id="ARBA00022859"/>
    </source>
</evidence>
<dbReference type="PROSITE" id="PS51981">
    <property type="entry name" value="ZF_RZ"/>
    <property type="match status" value="1"/>
</dbReference>
<keyword evidence="2" id="KW-0963">Cytoplasm</keyword>
<dbReference type="InterPro" id="IPR046439">
    <property type="entry name" value="ZF_RZ_dom"/>
</dbReference>
<keyword evidence="6" id="KW-0391">Immunity</keyword>
<keyword evidence="4" id="KW-0863">Zinc-finger</keyword>
<dbReference type="STRING" id="44941.A0A397UUW0"/>
<comment type="caution">
    <text evidence="8">The sequence shown here is derived from an EMBL/GenBank/DDBJ whole genome shotgun (WGS) entry which is preliminary data.</text>
</comment>
<name>A0A397UUW0_9GLOM</name>
<evidence type="ECO:0000313" key="8">
    <source>
        <dbReference type="EMBL" id="RIB14050.1"/>
    </source>
</evidence>
<evidence type="ECO:0000256" key="5">
    <source>
        <dbReference type="ARBA" id="ARBA00022833"/>
    </source>
</evidence>
<accession>A0A397UUW0</accession>
<dbReference type="GO" id="GO:0005737">
    <property type="term" value="C:cytoplasm"/>
    <property type="evidence" value="ECO:0007669"/>
    <property type="project" value="UniProtKB-SubCell"/>
</dbReference>
<evidence type="ECO:0000256" key="4">
    <source>
        <dbReference type="ARBA" id="ARBA00022771"/>
    </source>
</evidence>
<dbReference type="GO" id="GO:0002376">
    <property type="term" value="P:immune system process"/>
    <property type="evidence" value="ECO:0007669"/>
    <property type="project" value="UniProtKB-KW"/>
</dbReference>
<evidence type="ECO:0000256" key="2">
    <source>
        <dbReference type="ARBA" id="ARBA00022490"/>
    </source>
</evidence>
<dbReference type="Gene3D" id="1.25.40.420">
    <property type="match status" value="1"/>
</dbReference>
<comment type="subcellular location">
    <subcellularLocation>
        <location evidence="1">Cytoplasm</location>
    </subcellularLocation>
</comment>
<dbReference type="GO" id="GO:0008270">
    <property type="term" value="F:zinc ion binding"/>
    <property type="evidence" value="ECO:0007669"/>
    <property type="project" value="UniProtKB-KW"/>
</dbReference>
<keyword evidence="9" id="KW-1185">Reference proteome</keyword>
<evidence type="ECO:0000313" key="9">
    <source>
        <dbReference type="Proteomes" id="UP000266673"/>
    </source>
</evidence>
<protein>
    <recommendedName>
        <fullName evidence="7">RZ-type domain-containing protein</fullName>
    </recommendedName>
</protein>
<reference evidence="8 9" key="1">
    <citation type="submission" date="2018-06" db="EMBL/GenBank/DDBJ databases">
        <title>Comparative genomics reveals the genomic features of Rhizophagus irregularis, R. cerebriforme, R. diaphanum and Gigaspora rosea, and their symbiotic lifestyle signature.</title>
        <authorList>
            <person name="Morin E."/>
            <person name="San Clemente H."/>
            <person name="Chen E.C.H."/>
            <person name="De La Providencia I."/>
            <person name="Hainaut M."/>
            <person name="Kuo A."/>
            <person name="Kohler A."/>
            <person name="Murat C."/>
            <person name="Tang N."/>
            <person name="Roy S."/>
            <person name="Loubradou J."/>
            <person name="Henrissat B."/>
            <person name="Grigoriev I.V."/>
            <person name="Corradi N."/>
            <person name="Roux C."/>
            <person name="Martin F.M."/>
        </authorList>
    </citation>
    <scope>NUCLEOTIDE SEQUENCE [LARGE SCALE GENOMIC DNA]</scope>
    <source>
        <strain evidence="8 9">DAOM 194757</strain>
    </source>
</reference>
<organism evidence="8 9">
    <name type="scientific">Gigaspora rosea</name>
    <dbReference type="NCBI Taxonomy" id="44941"/>
    <lineage>
        <taxon>Eukaryota</taxon>
        <taxon>Fungi</taxon>
        <taxon>Fungi incertae sedis</taxon>
        <taxon>Mucoromycota</taxon>
        <taxon>Glomeromycotina</taxon>
        <taxon>Glomeromycetes</taxon>
        <taxon>Diversisporales</taxon>
        <taxon>Gigasporaceae</taxon>
        <taxon>Gigaspora</taxon>
    </lineage>
</organism>
<dbReference type="Pfam" id="PF20173">
    <property type="entry name" value="ZnF_RZ-type"/>
    <property type="match status" value="1"/>
</dbReference>
<dbReference type="OrthoDB" id="2408987at2759"/>
<evidence type="ECO:0000256" key="1">
    <source>
        <dbReference type="ARBA" id="ARBA00004496"/>
    </source>
</evidence>
<proteinExistence type="predicted"/>